<evidence type="ECO:0000313" key="1">
    <source>
        <dbReference type="EMBL" id="MDC7682131.1"/>
    </source>
</evidence>
<dbReference type="EMBL" id="JAQQKX010000001">
    <property type="protein sequence ID" value="MDC7682131.1"/>
    <property type="molecule type" value="Genomic_DNA"/>
</dbReference>
<dbReference type="Proteomes" id="UP001214854">
    <property type="component" value="Unassembled WGS sequence"/>
</dbReference>
<dbReference type="InterPro" id="IPR018733">
    <property type="entry name" value="DUF2274"/>
</dbReference>
<dbReference type="RefSeq" id="WP_272746634.1">
    <property type="nucleotide sequence ID" value="NZ_JAQQKX010000001.1"/>
</dbReference>
<proteinExistence type="predicted"/>
<dbReference type="Pfam" id="PF10038">
    <property type="entry name" value="DUF2274"/>
    <property type="match status" value="1"/>
</dbReference>
<keyword evidence="2" id="KW-1185">Reference proteome</keyword>
<accession>A0ABT5HRQ0</accession>
<evidence type="ECO:0000313" key="2">
    <source>
        <dbReference type="Proteomes" id="UP001214854"/>
    </source>
</evidence>
<reference evidence="1 2" key="1">
    <citation type="submission" date="2023-01" db="EMBL/GenBank/DDBJ databases">
        <title>Novel species of the genus Asticcacaulis isolated from rivers.</title>
        <authorList>
            <person name="Lu H."/>
        </authorList>
    </citation>
    <scope>NUCLEOTIDE SEQUENCE [LARGE SCALE GENOMIC DNA]</scope>
    <source>
        <strain evidence="1 2">BYS171W</strain>
    </source>
</reference>
<sequence length="69" mass="7755">MAELKLPRLPDRTPVKLTVTLGAELNQALKDYADLYQTTYGSPESVVELIPFMLEAFLASDKNFRPAKK</sequence>
<comment type="caution">
    <text evidence="1">The sequence shown here is derived from an EMBL/GenBank/DDBJ whole genome shotgun (WGS) entry which is preliminary data.</text>
</comment>
<name>A0ABT5HRQ0_9CAUL</name>
<protein>
    <submittedName>
        <fullName evidence="1">DUF2274 domain-containing protein</fullName>
    </submittedName>
</protein>
<gene>
    <name evidence="1" type="ORF">PQU92_02520</name>
</gene>
<organism evidence="1 2">
    <name type="scientific">Asticcacaulis aquaticus</name>
    <dbReference type="NCBI Taxonomy" id="2984212"/>
    <lineage>
        <taxon>Bacteria</taxon>
        <taxon>Pseudomonadati</taxon>
        <taxon>Pseudomonadota</taxon>
        <taxon>Alphaproteobacteria</taxon>
        <taxon>Caulobacterales</taxon>
        <taxon>Caulobacteraceae</taxon>
        <taxon>Asticcacaulis</taxon>
    </lineage>
</organism>